<protein>
    <submittedName>
        <fullName evidence="1">Uncharacterized protein</fullName>
    </submittedName>
</protein>
<name>A0A3M7S546_BRAPC</name>
<gene>
    <name evidence="1" type="ORF">BpHYR1_048683</name>
</gene>
<accession>A0A3M7S546</accession>
<dbReference type="EMBL" id="REGN01002046">
    <property type="protein sequence ID" value="RNA30765.1"/>
    <property type="molecule type" value="Genomic_DNA"/>
</dbReference>
<proteinExistence type="predicted"/>
<organism evidence="1 2">
    <name type="scientific">Brachionus plicatilis</name>
    <name type="common">Marine rotifer</name>
    <name type="synonym">Brachionus muelleri</name>
    <dbReference type="NCBI Taxonomy" id="10195"/>
    <lineage>
        <taxon>Eukaryota</taxon>
        <taxon>Metazoa</taxon>
        <taxon>Spiralia</taxon>
        <taxon>Gnathifera</taxon>
        <taxon>Rotifera</taxon>
        <taxon>Eurotatoria</taxon>
        <taxon>Monogononta</taxon>
        <taxon>Pseudotrocha</taxon>
        <taxon>Ploima</taxon>
        <taxon>Brachionidae</taxon>
        <taxon>Brachionus</taxon>
    </lineage>
</organism>
<sequence>MWSFEVSILVRIWDSVFMLWSRKLFVSEVFRWLASKSSSVFNVIFVLSCESKDPLFGAYKFSSSDITLKLCIIFKDFCKMIKRKIQKKFLKQKIHFNLESEQKKNLSSFLISGKWFTEIKKLNFKNKS</sequence>
<dbReference type="AlphaFoldDB" id="A0A3M7S546"/>
<keyword evidence="2" id="KW-1185">Reference proteome</keyword>
<comment type="caution">
    <text evidence="1">The sequence shown here is derived from an EMBL/GenBank/DDBJ whole genome shotgun (WGS) entry which is preliminary data.</text>
</comment>
<reference evidence="1 2" key="1">
    <citation type="journal article" date="2018" name="Sci. Rep.">
        <title>Genomic signatures of local adaptation to the degree of environmental predictability in rotifers.</title>
        <authorList>
            <person name="Franch-Gras L."/>
            <person name="Hahn C."/>
            <person name="Garcia-Roger E.M."/>
            <person name="Carmona M.J."/>
            <person name="Serra M."/>
            <person name="Gomez A."/>
        </authorList>
    </citation>
    <scope>NUCLEOTIDE SEQUENCE [LARGE SCALE GENOMIC DNA]</scope>
    <source>
        <strain evidence="1">HYR1</strain>
    </source>
</reference>
<evidence type="ECO:0000313" key="2">
    <source>
        <dbReference type="Proteomes" id="UP000276133"/>
    </source>
</evidence>
<dbReference type="Proteomes" id="UP000276133">
    <property type="component" value="Unassembled WGS sequence"/>
</dbReference>
<evidence type="ECO:0000313" key="1">
    <source>
        <dbReference type="EMBL" id="RNA30765.1"/>
    </source>
</evidence>